<keyword evidence="1" id="KW-0472">Membrane</keyword>
<feature type="transmembrane region" description="Helical" evidence="1">
    <location>
        <begin position="44"/>
        <end position="64"/>
    </location>
</feature>
<dbReference type="Proteomes" id="UP001301728">
    <property type="component" value="Unassembled WGS sequence"/>
</dbReference>
<name>A0ABU5U0V3_9CYAN</name>
<accession>A0ABU5U0V3</accession>
<dbReference type="RefSeq" id="WP_323275898.1">
    <property type="nucleotide sequence ID" value="NZ_JAYGHT010000077.1"/>
</dbReference>
<evidence type="ECO:0000313" key="2">
    <source>
        <dbReference type="EMBL" id="MEA5520293.1"/>
    </source>
</evidence>
<proteinExistence type="predicted"/>
<gene>
    <name evidence="2" type="ORF">VB854_15195</name>
</gene>
<sequence length="84" mass="9615">MIVCPYKEMKHLRSFPCTREERGGWMYCSFCGQKTRKEILVDPIDTLISFFVFMLIIALMANSLGSRASSSPTTNTNWDQVDSL</sequence>
<evidence type="ECO:0000256" key="1">
    <source>
        <dbReference type="SAM" id="Phobius"/>
    </source>
</evidence>
<organism evidence="2 3">
    <name type="scientific">Limnoraphis robusta CCNP1315</name>
    <dbReference type="NCBI Taxonomy" id="3110306"/>
    <lineage>
        <taxon>Bacteria</taxon>
        <taxon>Bacillati</taxon>
        <taxon>Cyanobacteriota</taxon>
        <taxon>Cyanophyceae</taxon>
        <taxon>Oscillatoriophycideae</taxon>
        <taxon>Oscillatoriales</taxon>
        <taxon>Sirenicapillariaceae</taxon>
        <taxon>Limnoraphis</taxon>
    </lineage>
</organism>
<keyword evidence="3" id="KW-1185">Reference proteome</keyword>
<comment type="caution">
    <text evidence="2">The sequence shown here is derived from an EMBL/GenBank/DDBJ whole genome shotgun (WGS) entry which is preliminary data.</text>
</comment>
<keyword evidence="1" id="KW-0812">Transmembrane</keyword>
<protein>
    <submittedName>
        <fullName evidence="2">Uncharacterized protein</fullName>
    </submittedName>
</protein>
<keyword evidence="1" id="KW-1133">Transmembrane helix</keyword>
<reference evidence="2 3" key="1">
    <citation type="submission" date="2023-12" db="EMBL/GenBank/DDBJ databases">
        <title>Baltic Sea Cyanobacteria.</title>
        <authorList>
            <person name="Delbaje E."/>
            <person name="Fewer D.P."/>
            <person name="Shishido T.K."/>
        </authorList>
    </citation>
    <scope>NUCLEOTIDE SEQUENCE [LARGE SCALE GENOMIC DNA]</scope>
    <source>
        <strain evidence="2 3">CCNP 1315</strain>
    </source>
</reference>
<dbReference type="EMBL" id="JAYGHT010000077">
    <property type="protein sequence ID" value="MEA5520293.1"/>
    <property type="molecule type" value="Genomic_DNA"/>
</dbReference>
<evidence type="ECO:0000313" key="3">
    <source>
        <dbReference type="Proteomes" id="UP001301728"/>
    </source>
</evidence>